<evidence type="ECO:0000256" key="2">
    <source>
        <dbReference type="ARBA" id="ARBA00010248"/>
    </source>
</evidence>
<dbReference type="EMBL" id="CAKLDI010000001">
    <property type="protein sequence ID" value="CAH0534490.1"/>
    <property type="molecule type" value="Genomic_DNA"/>
</dbReference>
<dbReference type="Pfam" id="PF01103">
    <property type="entry name" value="Omp85"/>
    <property type="match status" value="1"/>
</dbReference>
<proteinExistence type="inferred from homology"/>
<feature type="domain" description="POTRA" evidence="13">
    <location>
        <begin position="188"/>
        <end position="248"/>
    </location>
</feature>
<evidence type="ECO:0000256" key="7">
    <source>
        <dbReference type="ARBA" id="ARBA00023136"/>
    </source>
</evidence>
<dbReference type="InterPro" id="IPR010827">
    <property type="entry name" value="BamA/TamA_POTRA"/>
</dbReference>
<keyword evidence="16" id="KW-1185">Reference proteome</keyword>
<name>A0ABN8DXE5_9VIBR</name>
<keyword evidence="5" id="KW-0812">Transmembrane</keyword>
<evidence type="ECO:0000256" key="9">
    <source>
        <dbReference type="ARBA" id="ARBA00033063"/>
    </source>
</evidence>
<evidence type="ECO:0000256" key="6">
    <source>
        <dbReference type="ARBA" id="ARBA00022729"/>
    </source>
</evidence>
<keyword evidence="7" id="KW-0472">Membrane</keyword>
<keyword evidence="6 11" id="KW-0732">Signal</keyword>
<evidence type="ECO:0000256" key="1">
    <source>
        <dbReference type="ARBA" id="ARBA00004442"/>
    </source>
</evidence>
<evidence type="ECO:0000259" key="12">
    <source>
        <dbReference type="Pfam" id="PF01103"/>
    </source>
</evidence>
<comment type="similarity">
    <text evidence="2">Belongs to the TamA family.</text>
</comment>
<comment type="subunit">
    <text evidence="10">Interacts with TamB to form the translocation and assembly module (TAM).</text>
</comment>
<evidence type="ECO:0000256" key="3">
    <source>
        <dbReference type="ARBA" id="ARBA00015419"/>
    </source>
</evidence>
<accession>A0ABN8DXE5</accession>
<evidence type="ECO:0000313" key="15">
    <source>
        <dbReference type="EMBL" id="CAH0534490.1"/>
    </source>
</evidence>
<evidence type="ECO:0000256" key="8">
    <source>
        <dbReference type="ARBA" id="ARBA00023237"/>
    </source>
</evidence>
<feature type="domain" description="Bacterial surface antigen (D15)" evidence="12">
    <location>
        <begin position="264"/>
        <end position="572"/>
    </location>
</feature>
<comment type="caution">
    <text evidence="15">The sequence shown here is derived from an EMBL/GenBank/DDBJ whole genome shotgun (WGS) entry which is preliminary data.</text>
</comment>
<dbReference type="InterPro" id="IPR035243">
    <property type="entry name" value="TamA_POTRA_Dom_1"/>
</dbReference>
<sequence length="572" mass="64778">MLRIRDSLITFLFCLLFSATSIAAPKIKVSGVEGALADNVQVYIDSLSTRDIEISQRFQRQLESTLNHALNALGYYQPSYEIKMDGEADKGTIYVHITPGRPVRYQTIDLSIEGAAKDDPDFKTIIESAPKVGDIVAQYKYDDLKSKLRALALRKGYFDADFSLSKLEIAPSHFQGFLRLHFNSGPRYYFGDVTFEGAQIRENRLRSMLPFQPGDPYDADVLGEYTQRLSNANWFSSLVVQPELDNLKGLAIPIRVQVAPAAENKVETGLGYSTDQGMRFKINWSKPWINSLGHSIDTKLSLSRPEKTAEIAYKFPLNDVLNDYYQVQFGWRDLNNNDTDSTEYTLSFERHWMLESGWHRTAFVRWSREEFVQGLDEGITNLVLPGISYSRTRSRGGSMPTWADKQQITFEVSDEVWLSDVQLARLRGRTAWIRSLGENHRFLTRLDGGIVMTGEFSEVPPSIRYFAGGDNSIRGYSYESLSPRDASGQLTGGQYLATGSLEYQYRVMGNWWLATFVDSGSAWTDEPVWYTGTGVGIRWASPLGPIRLDFAWGLDEEVDDNFQIHLALGPEF</sequence>
<feature type="chain" id="PRO_5045905705" description="Translocation and assembly module subunit TamA" evidence="11">
    <location>
        <begin position="24"/>
        <end position="572"/>
    </location>
</feature>
<dbReference type="Gene3D" id="3.10.20.310">
    <property type="entry name" value="membrane protein fhac"/>
    <property type="match status" value="3"/>
</dbReference>
<dbReference type="Proteomes" id="UP000838672">
    <property type="component" value="Unassembled WGS sequence"/>
</dbReference>
<evidence type="ECO:0000259" key="13">
    <source>
        <dbReference type="Pfam" id="PF07244"/>
    </source>
</evidence>
<evidence type="ECO:0000256" key="11">
    <source>
        <dbReference type="SAM" id="SignalP"/>
    </source>
</evidence>
<dbReference type="Pfam" id="PF17243">
    <property type="entry name" value="POTRA_TamA_1"/>
    <property type="match status" value="1"/>
</dbReference>
<reference evidence="15" key="1">
    <citation type="submission" date="2021-11" db="EMBL/GenBank/DDBJ databases">
        <authorList>
            <person name="Rodrigo-Torres L."/>
            <person name="Arahal R. D."/>
            <person name="Lucena T."/>
        </authorList>
    </citation>
    <scope>NUCLEOTIDE SEQUENCE</scope>
    <source>
        <strain evidence="15">CECT 7929</strain>
    </source>
</reference>
<dbReference type="InterPro" id="IPR039910">
    <property type="entry name" value="D15-like"/>
</dbReference>
<comment type="subcellular location">
    <subcellularLocation>
        <location evidence="1">Cell outer membrane</location>
    </subcellularLocation>
</comment>
<evidence type="ECO:0000259" key="14">
    <source>
        <dbReference type="Pfam" id="PF17243"/>
    </source>
</evidence>
<feature type="domain" description="TamA POTRA" evidence="14">
    <location>
        <begin position="27"/>
        <end position="99"/>
    </location>
</feature>
<organism evidence="15 16">
    <name type="scientific">Vibrio stylophorae</name>
    <dbReference type="NCBI Taxonomy" id="659351"/>
    <lineage>
        <taxon>Bacteria</taxon>
        <taxon>Pseudomonadati</taxon>
        <taxon>Pseudomonadota</taxon>
        <taxon>Gammaproteobacteria</taxon>
        <taxon>Vibrionales</taxon>
        <taxon>Vibrionaceae</taxon>
        <taxon>Vibrio</taxon>
    </lineage>
</organism>
<dbReference type="PANTHER" id="PTHR12815">
    <property type="entry name" value="SORTING AND ASSEMBLY MACHINERY SAMM50 PROTEIN FAMILY MEMBER"/>
    <property type="match status" value="1"/>
</dbReference>
<evidence type="ECO:0000256" key="10">
    <source>
        <dbReference type="ARBA" id="ARBA00093548"/>
    </source>
</evidence>
<gene>
    <name evidence="15" type="primary">tamA</name>
    <name evidence="15" type="ORF">VST7929_02423</name>
</gene>
<dbReference type="PANTHER" id="PTHR12815:SF47">
    <property type="entry name" value="TRANSLOCATION AND ASSEMBLY MODULE SUBUNIT TAMA"/>
    <property type="match status" value="1"/>
</dbReference>
<evidence type="ECO:0000313" key="16">
    <source>
        <dbReference type="Proteomes" id="UP000838672"/>
    </source>
</evidence>
<dbReference type="InterPro" id="IPR000184">
    <property type="entry name" value="Bac_surfAg_D15"/>
</dbReference>
<keyword evidence="8" id="KW-0998">Cell outer membrane</keyword>
<dbReference type="RefSeq" id="WP_237467202.1">
    <property type="nucleotide sequence ID" value="NZ_CAKLDI010000001.1"/>
</dbReference>
<dbReference type="Gene3D" id="2.40.160.50">
    <property type="entry name" value="membrane protein fhac: a member of the omp85/tpsb transporter family"/>
    <property type="match status" value="1"/>
</dbReference>
<protein>
    <recommendedName>
        <fullName evidence="3">Translocation and assembly module subunit TamA</fullName>
    </recommendedName>
    <alternativeName>
        <fullName evidence="9">Autotransporter assembly factor TamA</fullName>
    </alternativeName>
</protein>
<dbReference type="Pfam" id="PF07244">
    <property type="entry name" value="POTRA"/>
    <property type="match status" value="1"/>
</dbReference>
<evidence type="ECO:0000256" key="4">
    <source>
        <dbReference type="ARBA" id="ARBA00022452"/>
    </source>
</evidence>
<evidence type="ECO:0000256" key="5">
    <source>
        <dbReference type="ARBA" id="ARBA00022692"/>
    </source>
</evidence>
<feature type="signal peptide" evidence="11">
    <location>
        <begin position="1"/>
        <end position="23"/>
    </location>
</feature>
<keyword evidence="4" id="KW-1134">Transmembrane beta strand</keyword>